<dbReference type="GO" id="GO:0004725">
    <property type="term" value="F:protein tyrosine phosphatase activity"/>
    <property type="evidence" value="ECO:0007669"/>
    <property type="project" value="UniProtKB-EC"/>
</dbReference>
<evidence type="ECO:0000256" key="2">
    <source>
        <dbReference type="ARBA" id="ARBA00013064"/>
    </source>
</evidence>
<dbReference type="Pfam" id="PF01451">
    <property type="entry name" value="LMWPc"/>
    <property type="match status" value="1"/>
</dbReference>
<accession>E0PT98</accession>
<feature type="active site" evidence="6">
    <location>
        <position position="19"/>
    </location>
</feature>
<dbReference type="PRINTS" id="PR00719">
    <property type="entry name" value="LMWPTPASE"/>
</dbReference>
<comment type="caution">
    <text evidence="8">The sequence shown here is derived from an EMBL/GenBank/DDBJ whole genome shotgun (WGS) entry which is preliminary data.</text>
</comment>
<comment type="catalytic activity">
    <reaction evidence="5">
        <text>O-phospho-L-tyrosyl-[protein] + H2O = L-tyrosyl-[protein] + phosphate</text>
        <dbReference type="Rhea" id="RHEA:10684"/>
        <dbReference type="Rhea" id="RHEA-COMP:10136"/>
        <dbReference type="Rhea" id="RHEA-COMP:20101"/>
        <dbReference type="ChEBI" id="CHEBI:15377"/>
        <dbReference type="ChEBI" id="CHEBI:43474"/>
        <dbReference type="ChEBI" id="CHEBI:46858"/>
        <dbReference type="ChEBI" id="CHEBI:61978"/>
        <dbReference type="EC" id="3.1.3.48"/>
    </reaction>
</comment>
<evidence type="ECO:0000313" key="8">
    <source>
        <dbReference type="EMBL" id="EFM30690.1"/>
    </source>
</evidence>
<feature type="active site" description="Proton donor" evidence="6">
    <location>
        <position position="118"/>
    </location>
</feature>
<dbReference type="HOGENOM" id="CLU_071415_2_3_9"/>
<dbReference type="Proteomes" id="UP000003823">
    <property type="component" value="Unassembled WGS sequence"/>
</dbReference>
<sequence length="152" mass="17447">MRGKGMKKIVFVCLGNICRSPMAEFVMKSMTSDYQVESRATSSWEHGNPIHKGTQGIFQQYQIPYDKDKTSLQIGREDFESFDYIIGMDASNVSDLRQMCPQKQEHKIYAFASESVPDPWYTGDFEETYARITSGCQSWLDRLENESDNGKV</sequence>
<dbReference type="Gene3D" id="3.40.50.2300">
    <property type="match status" value="1"/>
</dbReference>
<dbReference type="PANTHER" id="PTHR11717:SF7">
    <property type="entry name" value="LOW MOLECULAR WEIGHT PHOSPHOTYROSINE PROTEIN PHOSPHATASE"/>
    <property type="match status" value="1"/>
</dbReference>
<dbReference type="EC" id="3.1.3.48" evidence="2"/>
<evidence type="ECO:0000256" key="4">
    <source>
        <dbReference type="ARBA" id="ARBA00022912"/>
    </source>
</evidence>
<keyword evidence="3 8" id="KW-0378">Hydrolase</keyword>
<evidence type="ECO:0000256" key="6">
    <source>
        <dbReference type="PIRSR" id="PIRSR617867-1"/>
    </source>
</evidence>
<dbReference type="EMBL" id="AEEN01000019">
    <property type="protein sequence ID" value="EFM30690.1"/>
    <property type="molecule type" value="Genomic_DNA"/>
</dbReference>
<feature type="domain" description="Phosphotyrosine protein phosphatase I" evidence="7">
    <location>
        <begin position="7"/>
        <end position="142"/>
    </location>
</feature>
<comment type="similarity">
    <text evidence="1">Belongs to the low molecular weight phosphotyrosine protein phosphatase family.</text>
</comment>
<reference evidence="8 9" key="1">
    <citation type="submission" date="2010-07" db="EMBL/GenBank/DDBJ databases">
        <authorList>
            <person name="Muzny D."/>
            <person name="Qin X."/>
            <person name="Deng J."/>
            <person name="Jiang H."/>
            <person name="Liu Y."/>
            <person name="Qu J."/>
            <person name="Song X.-Z."/>
            <person name="Zhang L."/>
            <person name="Thornton R."/>
            <person name="Coyle M."/>
            <person name="Francisco L."/>
            <person name="Jackson L."/>
            <person name="Javaid M."/>
            <person name="Korchina V."/>
            <person name="Kovar C."/>
            <person name="Mata R."/>
            <person name="Mathew T."/>
            <person name="Ngo R."/>
            <person name="Nguyen L."/>
            <person name="Nguyen N."/>
            <person name="Okwuonu G."/>
            <person name="Ongeri F."/>
            <person name="Pham C."/>
            <person name="Simmons D."/>
            <person name="Wilczek-Boney K."/>
            <person name="Hale W."/>
            <person name="Jakkamsetti A."/>
            <person name="Pham P."/>
            <person name="Ruth R."/>
            <person name="San Lucas F."/>
            <person name="Warren J."/>
            <person name="Zhang J."/>
            <person name="Zhao Z."/>
            <person name="Zhou C."/>
            <person name="Zhu D."/>
            <person name="Lee S."/>
            <person name="Bess C."/>
            <person name="Blankenburg K."/>
            <person name="Forbes L."/>
            <person name="Fu Q."/>
            <person name="Gubbala S."/>
            <person name="Hirani K."/>
            <person name="Jayaseelan J.C."/>
            <person name="Lara F."/>
            <person name="Munidasa M."/>
            <person name="Palculict T."/>
            <person name="Patil S."/>
            <person name="Pu L.-L."/>
            <person name="Saada N."/>
            <person name="Tang L."/>
            <person name="Weissenberger G."/>
            <person name="Zhu Y."/>
            <person name="Hemphill L."/>
            <person name="Shang Y."/>
            <person name="Youmans B."/>
            <person name="Ayvaz T."/>
            <person name="Ross M."/>
            <person name="Santibanez J."/>
            <person name="Aqrawi P."/>
            <person name="Gross S."/>
            <person name="Joshi V."/>
            <person name="Fowler G."/>
            <person name="Nazareth L."/>
            <person name="Reid J."/>
            <person name="Worley K."/>
            <person name="Petrosino J."/>
            <person name="Highlander S."/>
            <person name="Gibbs R."/>
        </authorList>
    </citation>
    <scope>NUCLEOTIDE SEQUENCE [LARGE SCALE GENOMIC DNA]</scope>
    <source>
        <strain evidence="8 9">ATCC 6249</strain>
    </source>
</reference>
<dbReference type="SUPFAM" id="SSF52788">
    <property type="entry name" value="Phosphotyrosine protein phosphatases I"/>
    <property type="match status" value="1"/>
</dbReference>
<evidence type="ECO:0000259" key="7">
    <source>
        <dbReference type="SMART" id="SM00226"/>
    </source>
</evidence>
<protein>
    <recommendedName>
        <fullName evidence="2">protein-tyrosine-phosphatase</fullName>
        <ecNumber evidence="2">3.1.3.48</ecNumber>
    </recommendedName>
</protein>
<dbReference type="eggNOG" id="COG0394">
    <property type="taxonomic scope" value="Bacteria"/>
</dbReference>
<dbReference type="InterPro" id="IPR036196">
    <property type="entry name" value="Ptyr_pPase_sf"/>
</dbReference>
<dbReference type="InterPro" id="IPR017867">
    <property type="entry name" value="Tyr_phospatase_low_mol_wt"/>
</dbReference>
<evidence type="ECO:0000256" key="1">
    <source>
        <dbReference type="ARBA" id="ARBA00011063"/>
    </source>
</evidence>
<name>E0PT98_STRMT</name>
<dbReference type="InterPro" id="IPR050438">
    <property type="entry name" value="LMW_PTPase"/>
</dbReference>
<evidence type="ECO:0000256" key="5">
    <source>
        <dbReference type="ARBA" id="ARBA00051722"/>
    </source>
</evidence>
<keyword evidence="4" id="KW-0904">Protein phosphatase</keyword>
<evidence type="ECO:0000256" key="3">
    <source>
        <dbReference type="ARBA" id="ARBA00022801"/>
    </source>
</evidence>
<dbReference type="AlphaFoldDB" id="E0PT98"/>
<organism evidence="8 9">
    <name type="scientific">Streptococcus mitis ATCC 6249</name>
    <dbReference type="NCBI Taxonomy" id="864567"/>
    <lineage>
        <taxon>Bacteria</taxon>
        <taxon>Bacillati</taxon>
        <taxon>Bacillota</taxon>
        <taxon>Bacilli</taxon>
        <taxon>Lactobacillales</taxon>
        <taxon>Streptococcaceae</taxon>
        <taxon>Streptococcus</taxon>
        <taxon>Streptococcus mitis group</taxon>
    </lineage>
</organism>
<dbReference type="SMART" id="SM00226">
    <property type="entry name" value="LMWPc"/>
    <property type="match status" value="1"/>
</dbReference>
<dbReference type="InterPro" id="IPR023485">
    <property type="entry name" value="Ptyr_pPase"/>
</dbReference>
<feature type="active site" description="Nucleophile" evidence="6">
    <location>
        <position position="13"/>
    </location>
</feature>
<gene>
    <name evidence="8" type="primary">ptpA</name>
    <name evidence="8" type="ORF">HMPREF8571_1765</name>
</gene>
<evidence type="ECO:0000313" key="9">
    <source>
        <dbReference type="Proteomes" id="UP000003823"/>
    </source>
</evidence>
<proteinExistence type="inferred from homology"/>
<dbReference type="PANTHER" id="PTHR11717">
    <property type="entry name" value="LOW MOLECULAR WEIGHT PROTEIN TYROSINE PHOSPHATASE"/>
    <property type="match status" value="1"/>
</dbReference>
<dbReference type="CDD" id="cd16343">
    <property type="entry name" value="LMWPTP"/>
    <property type="match status" value="1"/>
</dbReference>